<feature type="signal peptide" evidence="3">
    <location>
        <begin position="1"/>
        <end position="28"/>
    </location>
</feature>
<feature type="transmembrane region" description="Helical" evidence="2">
    <location>
        <begin position="378"/>
        <end position="399"/>
    </location>
</feature>
<keyword evidence="2" id="KW-0812">Transmembrane</keyword>
<feature type="transmembrane region" description="Helical" evidence="2">
    <location>
        <begin position="215"/>
        <end position="239"/>
    </location>
</feature>
<feature type="transmembrane region" description="Helical" evidence="2">
    <location>
        <begin position="341"/>
        <end position="358"/>
    </location>
</feature>
<keyword evidence="2" id="KW-1133">Transmembrane helix</keyword>
<dbReference type="OrthoDB" id="1715299at2"/>
<dbReference type="AlphaFoldDB" id="A0A494WUB5"/>
<feature type="transmembrane region" description="Helical" evidence="2">
    <location>
        <begin position="438"/>
        <end position="458"/>
    </location>
</feature>
<dbReference type="Proteomes" id="UP000271256">
    <property type="component" value="Unassembled WGS sequence"/>
</dbReference>
<keyword evidence="3" id="KW-0732">Signal</keyword>
<keyword evidence="2" id="KW-0472">Membrane</keyword>
<organism evidence="4 5">
    <name type="scientific">Desulfofundulus salinus</name>
    <dbReference type="NCBI Taxonomy" id="2419843"/>
    <lineage>
        <taxon>Bacteria</taxon>
        <taxon>Bacillati</taxon>
        <taxon>Bacillota</taxon>
        <taxon>Clostridia</taxon>
        <taxon>Eubacteriales</taxon>
        <taxon>Peptococcaceae</taxon>
        <taxon>Desulfofundulus</taxon>
    </lineage>
</organism>
<comment type="caution">
    <text evidence="4">The sequence shown here is derived from an EMBL/GenBank/DDBJ whole genome shotgun (WGS) entry which is preliminary data.</text>
</comment>
<proteinExistence type="predicted"/>
<keyword evidence="5" id="KW-1185">Reference proteome</keyword>
<feature type="chain" id="PRO_5019713254" evidence="3">
    <location>
        <begin position="29"/>
        <end position="703"/>
    </location>
</feature>
<gene>
    <name evidence="4" type="ORF">D7024_01050</name>
</gene>
<feature type="transmembrane region" description="Helical" evidence="2">
    <location>
        <begin position="315"/>
        <end position="334"/>
    </location>
</feature>
<evidence type="ECO:0000256" key="3">
    <source>
        <dbReference type="SAM" id="SignalP"/>
    </source>
</evidence>
<feature type="transmembrane region" description="Helical" evidence="2">
    <location>
        <begin position="406"/>
        <end position="426"/>
    </location>
</feature>
<reference evidence="4 5" key="1">
    <citation type="submission" date="2018-10" db="EMBL/GenBank/DDBJ databases">
        <authorList>
            <person name="Grouzdev D.S."/>
            <person name="Krutkina M.S."/>
            <person name="Tourova T.P."/>
            <person name="Nazina T.N."/>
        </authorList>
    </citation>
    <scope>NUCLEOTIDE SEQUENCE [LARGE SCALE GENOMIC DNA]</scope>
    <source>
        <strain evidence="4 5">435</strain>
    </source>
</reference>
<feature type="transmembrane region" description="Helical" evidence="2">
    <location>
        <begin position="260"/>
        <end position="280"/>
    </location>
</feature>
<dbReference type="EMBL" id="RBWE01000001">
    <property type="protein sequence ID" value="RKO65692.1"/>
    <property type="molecule type" value="Genomic_DNA"/>
</dbReference>
<evidence type="ECO:0000313" key="5">
    <source>
        <dbReference type="Proteomes" id="UP000271256"/>
    </source>
</evidence>
<feature type="compositionally biased region" description="Low complexity" evidence="1">
    <location>
        <begin position="488"/>
        <end position="506"/>
    </location>
</feature>
<accession>A0A494WUB5</accession>
<feature type="region of interest" description="Disordered" evidence="1">
    <location>
        <begin position="487"/>
        <end position="512"/>
    </location>
</feature>
<evidence type="ECO:0000256" key="2">
    <source>
        <dbReference type="SAM" id="Phobius"/>
    </source>
</evidence>
<evidence type="ECO:0000313" key="4">
    <source>
        <dbReference type="EMBL" id="RKO65692.1"/>
    </source>
</evidence>
<protein>
    <submittedName>
        <fullName evidence="4">Uncharacterized protein</fullName>
    </submittedName>
</protein>
<sequence>MGVRRYLAVVCCFLLLAFLFLSPPDARAESEYHAVEVKNVRFATGDGKVHVTWEAHVVKGGPALGPDRITIKRSEHYGSFVGDPVAVLEMPQSEGWLSMSWTDGNVEVGKTYHYKVNSKDYWNAVTVRKDSVPPSLGGQETSPWSPGGDIKDEGGLFERAVASVFDGLYKVFTKLTGKFGFKPVGELVLQVDDNAYDLVAPAPFSPEQWRTLDGLYGGMASVGLALYLIAVLVAAGRFIGAGISKNPEARAEASSQLWRMFFALIIIAGAPVVVRTLYVLNNALVEAIRTAAGDGGRLSEILSNDWLAKLQTGSVLGTAIVKVVFAWAGFWINIIFWVRDWVVSVLYVFTPVMALLWVMNRNVTAASVWLGELLSNTFLQSAYALAAVVIVVFIANGNIGWPQKVLGAYMIITLGGLLRNGLQGLWTRWAGIEEEGVAAKALGMFGLGGVAGLGRLVVGSIAAPSVAGAPGGTGGIGASGGSTINLQGTAAPSGTAGSTGTSPGAGAATGGPPGYTVSPGGLLVPASQSAAPAGTASGSGVQAAAGPQLATAGGGLPTYQNPLIRSMDYGRVTRNVVQGVVSTVGAAGAAVMPGGDRVLRAVAKGAGIAAQVAATAGGLMHHSYQRARQGGGGAVETVRRLPGAALQTLKDGTNVQQGGVYGAAKATFKAATAATIDAVSPNSTPVVAKRLTGSSLDGYRFKS</sequence>
<name>A0A494WUB5_9FIRM</name>
<dbReference type="RefSeq" id="WP_121450164.1">
    <property type="nucleotide sequence ID" value="NZ_RBWE01000001.1"/>
</dbReference>
<evidence type="ECO:0000256" key="1">
    <source>
        <dbReference type="SAM" id="MobiDB-lite"/>
    </source>
</evidence>